<protein>
    <submittedName>
        <fullName evidence="2">Uncharacterized protein</fullName>
    </submittedName>
</protein>
<evidence type="ECO:0000313" key="2">
    <source>
        <dbReference type="EMBL" id="KAF2666918.1"/>
    </source>
</evidence>
<name>A0A6A6U762_9PEZI</name>
<keyword evidence="1" id="KW-0472">Membrane</keyword>
<dbReference type="EMBL" id="MU004238">
    <property type="protein sequence ID" value="KAF2666918.1"/>
    <property type="molecule type" value="Genomic_DNA"/>
</dbReference>
<evidence type="ECO:0000256" key="1">
    <source>
        <dbReference type="SAM" id="Phobius"/>
    </source>
</evidence>
<organism evidence="2 3">
    <name type="scientific">Microthyrium microscopicum</name>
    <dbReference type="NCBI Taxonomy" id="703497"/>
    <lineage>
        <taxon>Eukaryota</taxon>
        <taxon>Fungi</taxon>
        <taxon>Dikarya</taxon>
        <taxon>Ascomycota</taxon>
        <taxon>Pezizomycotina</taxon>
        <taxon>Dothideomycetes</taxon>
        <taxon>Dothideomycetes incertae sedis</taxon>
        <taxon>Microthyriales</taxon>
        <taxon>Microthyriaceae</taxon>
        <taxon>Microthyrium</taxon>
    </lineage>
</organism>
<feature type="transmembrane region" description="Helical" evidence="1">
    <location>
        <begin position="142"/>
        <end position="161"/>
    </location>
</feature>
<keyword evidence="3" id="KW-1185">Reference proteome</keyword>
<evidence type="ECO:0000313" key="3">
    <source>
        <dbReference type="Proteomes" id="UP000799302"/>
    </source>
</evidence>
<accession>A0A6A6U762</accession>
<proteinExistence type="predicted"/>
<feature type="transmembrane region" description="Helical" evidence="1">
    <location>
        <begin position="167"/>
        <end position="185"/>
    </location>
</feature>
<reference evidence="2" key="1">
    <citation type="journal article" date="2020" name="Stud. Mycol.">
        <title>101 Dothideomycetes genomes: a test case for predicting lifestyles and emergence of pathogens.</title>
        <authorList>
            <person name="Haridas S."/>
            <person name="Albert R."/>
            <person name="Binder M."/>
            <person name="Bloem J."/>
            <person name="Labutti K."/>
            <person name="Salamov A."/>
            <person name="Andreopoulos B."/>
            <person name="Baker S."/>
            <person name="Barry K."/>
            <person name="Bills G."/>
            <person name="Bluhm B."/>
            <person name="Cannon C."/>
            <person name="Castanera R."/>
            <person name="Culley D."/>
            <person name="Daum C."/>
            <person name="Ezra D."/>
            <person name="Gonzalez J."/>
            <person name="Henrissat B."/>
            <person name="Kuo A."/>
            <person name="Liang C."/>
            <person name="Lipzen A."/>
            <person name="Lutzoni F."/>
            <person name="Magnuson J."/>
            <person name="Mondo S."/>
            <person name="Nolan M."/>
            <person name="Ohm R."/>
            <person name="Pangilinan J."/>
            <person name="Park H.-J."/>
            <person name="Ramirez L."/>
            <person name="Alfaro M."/>
            <person name="Sun H."/>
            <person name="Tritt A."/>
            <person name="Yoshinaga Y."/>
            <person name="Zwiers L.-H."/>
            <person name="Turgeon B."/>
            <person name="Goodwin S."/>
            <person name="Spatafora J."/>
            <person name="Crous P."/>
            <person name="Grigoriev I."/>
        </authorList>
    </citation>
    <scope>NUCLEOTIDE SEQUENCE</scope>
    <source>
        <strain evidence="2">CBS 115976</strain>
    </source>
</reference>
<keyword evidence="1" id="KW-0812">Transmembrane</keyword>
<sequence length="422" mass="47332">MGYFHWIKGGIESIQLDIVGFLAVLGEGSVLINAQVAALSQVTYLPRFMPAPQALIQPSRAHKLKSHNGYTTAVRSGNVRDYINHIGHILVNSEHYPAYSVRCVEIKRKHEPGAHDDSHSLEAKKHNSTKNESITSKAYGPLWFVAVTGCSLSIITFAFAIRERDGMALLSIILLSFLSSLVGIANKWKLQLPKRLNKNQFTPPGDVVIRYAKGSFLIVQCTEDVARELFFAPEDIEYLIQEAWEYRLISLVGTITLMFGVIFLGNASVYLQLGIAGSYIIMNVLYWIVAALPSRLHWDVSCFVVEDQVIAPCDSELPEARHGRKYIDYNKTFTTALWKAIVVTKETEWAVRSSAVPSHPAWTEWLKLAKVKAREAGTREEKVGNKTIKVWDLPEWNSQLALSTCFEKAAEIAAKLEQEEQV</sequence>
<dbReference type="OrthoDB" id="5412502at2759"/>
<gene>
    <name evidence="2" type="ORF">BT63DRAFT_323842</name>
</gene>
<feature type="transmembrane region" description="Helical" evidence="1">
    <location>
        <begin position="246"/>
        <end position="264"/>
    </location>
</feature>
<feature type="transmembrane region" description="Helical" evidence="1">
    <location>
        <begin position="270"/>
        <end position="289"/>
    </location>
</feature>
<dbReference type="Proteomes" id="UP000799302">
    <property type="component" value="Unassembled WGS sequence"/>
</dbReference>
<keyword evidence="1" id="KW-1133">Transmembrane helix</keyword>
<dbReference type="AlphaFoldDB" id="A0A6A6U762"/>